<comment type="caution">
    <text evidence="4">The sequence shown here is derived from an EMBL/GenBank/DDBJ whole genome shotgun (WGS) entry which is preliminary data.</text>
</comment>
<dbReference type="GO" id="GO:0016787">
    <property type="term" value="F:hydrolase activity"/>
    <property type="evidence" value="ECO:0007669"/>
    <property type="project" value="UniProtKB-KW"/>
</dbReference>
<feature type="binding site" evidence="3">
    <location>
        <position position="54"/>
    </location>
    <ligand>
        <name>Mg(2+)</name>
        <dbReference type="ChEBI" id="CHEBI:18420"/>
        <label>1</label>
    </ligand>
</feature>
<protein>
    <submittedName>
        <fullName evidence="4">ADP-ribosylglycohydrolase</fullName>
    </submittedName>
</protein>
<evidence type="ECO:0000313" key="5">
    <source>
        <dbReference type="Proteomes" id="UP000276982"/>
    </source>
</evidence>
<accession>A0A3P3Q8C9</accession>
<feature type="binding site" evidence="3">
    <location>
        <position position="52"/>
    </location>
    <ligand>
        <name>Mg(2+)</name>
        <dbReference type="ChEBI" id="CHEBI:18420"/>
        <label>1</label>
    </ligand>
</feature>
<name>A0A3P3Q8C9_9FIRM</name>
<feature type="binding site" evidence="3">
    <location>
        <position position="275"/>
    </location>
    <ligand>
        <name>Mg(2+)</name>
        <dbReference type="ChEBI" id="CHEBI:18420"/>
        <label>1</label>
    </ligand>
</feature>
<keyword evidence="2 4" id="KW-0378">Hydrolase</keyword>
<dbReference type="PANTHER" id="PTHR16222:SF24">
    <property type="entry name" value="ADP-RIBOSYLHYDROLASE ARH3"/>
    <property type="match status" value="1"/>
</dbReference>
<dbReference type="InterPro" id="IPR036705">
    <property type="entry name" value="Ribosyl_crysJ1_sf"/>
</dbReference>
<evidence type="ECO:0000313" key="4">
    <source>
        <dbReference type="EMBL" id="RRJ16673.1"/>
    </source>
</evidence>
<feature type="binding site" evidence="3">
    <location>
        <position position="274"/>
    </location>
    <ligand>
        <name>Mg(2+)</name>
        <dbReference type="ChEBI" id="CHEBI:18420"/>
        <label>1</label>
    </ligand>
</feature>
<evidence type="ECO:0000256" key="2">
    <source>
        <dbReference type="ARBA" id="ARBA00022801"/>
    </source>
</evidence>
<dbReference type="InterPro" id="IPR005502">
    <property type="entry name" value="Ribosyl_crysJ1"/>
</dbReference>
<comment type="cofactor">
    <cofactor evidence="3">
        <name>Mg(2+)</name>
        <dbReference type="ChEBI" id="CHEBI:18420"/>
    </cofactor>
    <text evidence="3">Binds 2 magnesium ions per subunit.</text>
</comment>
<dbReference type="InterPro" id="IPR050792">
    <property type="entry name" value="ADP-ribosylglycohydrolase"/>
</dbReference>
<dbReference type="GO" id="GO:0046872">
    <property type="term" value="F:metal ion binding"/>
    <property type="evidence" value="ECO:0007669"/>
    <property type="project" value="UniProtKB-KW"/>
</dbReference>
<keyword evidence="3" id="KW-0479">Metal-binding</keyword>
<sequence>MNNIRKSGIYGLIIGDAMGVPVEFGTREEREKNPIKDMTGYGTYNQPEGTWSDDSSMALATLASIKDKGKIDYKDIMDRFHDWCMYGEYTPFGEVFDIGIATSRAVMKYSNGAGPLESGGKTEWDNGNGSLMRILPVCLYLFEQQKSLNISDDEVIDIAHNCSALTHAHIRSQLACGIYYFLVRSVLGECGELTERLQIGIDNAFEYYGKNNENELGSYNRLISLSQFKNIPKELIKSTGYVVYTLEAAIWCLINTSSYKDAVLKAVNLGDDTDTVAAVTGGLAGLYYTYDKIPASWKAKVQKKDWIDSLLKA</sequence>
<evidence type="ECO:0000256" key="1">
    <source>
        <dbReference type="ARBA" id="ARBA00010702"/>
    </source>
</evidence>
<dbReference type="PANTHER" id="PTHR16222">
    <property type="entry name" value="ADP-RIBOSYLGLYCOHYDROLASE"/>
    <property type="match status" value="1"/>
</dbReference>
<gene>
    <name evidence="4" type="ORF">EHW90_06715</name>
</gene>
<dbReference type="Gene3D" id="1.10.4080.10">
    <property type="entry name" value="ADP-ribosylation/Crystallin J1"/>
    <property type="match status" value="1"/>
</dbReference>
<keyword evidence="3" id="KW-0460">Magnesium</keyword>
<comment type="similarity">
    <text evidence="1">Belongs to the ADP-ribosylglycohydrolase family.</text>
</comment>
<evidence type="ECO:0000256" key="3">
    <source>
        <dbReference type="PIRSR" id="PIRSR605502-1"/>
    </source>
</evidence>
<dbReference type="EMBL" id="RRCM01000001">
    <property type="protein sequence ID" value="RRJ16673.1"/>
    <property type="molecule type" value="Genomic_DNA"/>
</dbReference>
<organism evidence="4 5">
    <name type="scientific">Lachnoanaerobaculum orale</name>
    <dbReference type="NCBI Taxonomy" id="979627"/>
    <lineage>
        <taxon>Bacteria</taxon>
        <taxon>Bacillati</taxon>
        <taxon>Bacillota</taxon>
        <taxon>Clostridia</taxon>
        <taxon>Lachnospirales</taxon>
        <taxon>Lachnospiraceae</taxon>
        <taxon>Lachnoanaerobaculum</taxon>
    </lineage>
</organism>
<feature type="binding site" evidence="3">
    <location>
        <position position="53"/>
    </location>
    <ligand>
        <name>Mg(2+)</name>
        <dbReference type="ChEBI" id="CHEBI:18420"/>
        <label>1</label>
    </ligand>
</feature>
<dbReference type="AlphaFoldDB" id="A0A3P3Q8C9"/>
<dbReference type="Proteomes" id="UP000276982">
    <property type="component" value="Unassembled WGS sequence"/>
</dbReference>
<proteinExistence type="inferred from homology"/>
<dbReference type="SUPFAM" id="SSF101478">
    <property type="entry name" value="ADP-ribosylglycohydrolase"/>
    <property type="match status" value="1"/>
</dbReference>
<feature type="binding site" evidence="3">
    <location>
        <position position="272"/>
    </location>
    <ligand>
        <name>Mg(2+)</name>
        <dbReference type="ChEBI" id="CHEBI:18420"/>
        <label>1</label>
    </ligand>
</feature>
<dbReference type="Pfam" id="PF03747">
    <property type="entry name" value="ADP_ribosyl_GH"/>
    <property type="match status" value="1"/>
</dbReference>
<keyword evidence="5" id="KW-1185">Reference proteome</keyword>
<dbReference type="RefSeq" id="WP_124952101.1">
    <property type="nucleotide sequence ID" value="NZ_RRCM01000001.1"/>
</dbReference>
<reference evidence="4 5" key="1">
    <citation type="submission" date="2018-11" db="EMBL/GenBank/DDBJ databases">
        <title>Genome sequencing of Lachnoanaerobaculum orale DSM 24553T.</title>
        <authorList>
            <person name="Kook J.-K."/>
            <person name="Park S.-N."/>
            <person name="Lim Y.K."/>
        </authorList>
    </citation>
    <scope>NUCLEOTIDE SEQUENCE [LARGE SCALE GENOMIC DNA]</scope>
    <source>
        <strain evidence="4 5">DSM 24553</strain>
    </source>
</reference>